<evidence type="ECO:0000256" key="1">
    <source>
        <dbReference type="ARBA" id="ARBA00009670"/>
    </source>
</evidence>
<evidence type="ECO:0000256" key="2">
    <source>
        <dbReference type="SAM" id="MobiDB-lite"/>
    </source>
</evidence>
<proteinExistence type="inferred from homology"/>
<dbReference type="EMBL" id="OB660198">
    <property type="protein sequence ID" value="CAD7223426.1"/>
    <property type="molecule type" value="Genomic_DNA"/>
</dbReference>
<dbReference type="SUPFAM" id="SSF56112">
    <property type="entry name" value="Protein kinase-like (PK-like)"/>
    <property type="match status" value="1"/>
</dbReference>
<dbReference type="PANTHER" id="PTHR43173">
    <property type="entry name" value="ABC1 FAMILY PROTEIN"/>
    <property type="match status" value="1"/>
</dbReference>
<dbReference type="OrthoDB" id="427480at2759"/>
<feature type="domain" description="ABC1 atypical kinase-like" evidence="3">
    <location>
        <begin position="197"/>
        <end position="287"/>
    </location>
</feature>
<evidence type="ECO:0000259" key="3">
    <source>
        <dbReference type="Pfam" id="PF03109"/>
    </source>
</evidence>
<dbReference type="GO" id="GO:0055088">
    <property type="term" value="P:lipid homeostasis"/>
    <property type="evidence" value="ECO:0007669"/>
    <property type="project" value="TreeGrafter"/>
</dbReference>
<dbReference type="GO" id="GO:0007005">
    <property type="term" value="P:mitochondrion organization"/>
    <property type="evidence" value="ECO:0007669"/>
    <property type="project" value="TreeGrafter"/>
</dbReference>
<reference evidence="4" key="1">
    <citation type="submission" date="2020-11" db="EMBL/GenBank/DDBJ databases">
        <authorList>
            <person name="Tran Van P."/>
        </authorList>
    </citation>
    <scope>NUCLEOTIDE SEQUENCE</scope>
</reference>
<organism evidence="4">
    <name type="scientific">Cyprideis torosa</name>
    <dbReference type="NCBI Taxonomy" id="163714"/>
    <lineage>
        <taxon>Eukaryota</taxon>
        <taxon>Metazoa</taxon>
        <taxon>Ecdysozoa</taxon>
        <taxon>Arthropoda</taxon>
        <taxon>Crustacea</taxon>
        <taxon>Oligostraca</taxon>
        <taxon>Ostracoda</taxon>
        <taxon>Podocopa</taxon>
        <taxon>Podocopida</taxon>
        <taxon>Cytherocopina</taxon>
        <taxon>Cytheroidea</taxon>
        <taxon>Cytherideidae</taxon>
        <taxon>Cyprideis</taxon>
    </lineage>
</organism>
<feature type="region of interest" description="Disordered" evidence="2">
    <location>
        <begin position="75"/>
        <end position="102"/>
    </location>
</feature>
<accession>A0A7R8W6Z8</accession>
<feature type="compositionally biased region" description="Low complexity" evidence="2">
    <location>
        <begin position="1"/>
        <end position="15"/>
    </location>
</feature>
<comment type="similarity">
    <text evidence="1">Belongs to the protein kinase superfamily. ADCK protein kinase family.</text>
</comment>
<dbReference type="AlphaFoldDB" id="A0A7R8W6Z8"/>
<dbReference type="GO" id="GO:0005743">
    <property type="term" value="C:mitochondrial inner membrane"/>
    <property type="evidence" value="ECO:0007669"/>
    <property type="project" value="TreeGrafter"/>
</dbReference>
<gene>
    <name evidence="4" type="ORF">CTOB1V02_LOCUS1411</name>
</gene>
<feature type="compositionally biased region" description="Polar residues" evidence="2">
    <location>
        <begin position="87"/>
        <end position="102"/>
    </location>
</feature>
<feature type="region of interest" description="Disordered" evidence="2">
    <location>
        <begin position="1"/>
        <end position="23"/>
    </location>
</feature>
<dbReference type="PANTHER" id="PTHR43173:SF19">
    <property type="entry name" value="AARF DOMAIN-CONTAINING PROTEIN KINASE 1"/>
    <property type="match status" value="1"/>
</dbReference>
<dbReference type="Pfam" id="PF03109">
    <property type="entry name" value="ABC1"/>
    <property type="match status" value="1"/>
</dbReference>
<name>A0A7R8W6Z8_9CRUS</name>
<protein>
    <recommendedName>
        <fullName evidence="3">ABC1 atypical kinase-like domain-containing protein</fullName>
    </recommendedName>
</protein>
<dbReference type="InterPro" id="IPR051130">
    <property type="entry name" value="Mito_struct-func_regulator"/>
</dbReference>
<dbReference type="InterPro" id="IPR004147">
    <property type="entry name" value="ABC1_dom"/>
</dbReference>
<sequence>MSNTRNANKNNSNGNAEETMTEDFDEERQKLIWDAAEVTLGKYRVKLEELLEAQKEESDLLKTHLKECENREDETMAFLSRTRGKTRTSLQAQSSNSESKTANDWDATTLGFVRVARAAAAITSIALDYRLTIYSNHGLNVESPEYIAMRSNVHQRSADRLLDMCRRNGGVYIKVGQHVAAMEHLLPDEFVDTMKSLQSGAPESSMKEVRNVVRNQFGRELEEIFPVFEQRPVGAASLAQVHRARTMDGKDCAVKVQHEKVEPRSHLDIISMDILVKIVAKIFPTEQERWTGKTVL</sequence>
<evidence type="ECO:0000313" key="4">
    <source>
        <dbReference type="EMBL" id="CAD7223426.1"/>
    </source>
</evidence>
<dbReference type="InterPro" id="IPR011009">
    <property type="entry name" value="Kinase-like_dom_sf"/>
</dbReference>